<keyword evidence="3" id="KW-0732">Signal</keyword>
<feature type="transmembrane region" description="Helical" evidence="2">
    <location>
        <begin position="236"/>
        <end position="259"/>
    </location>
</feature>
<keyword evidence="2" id="KW-1133">Transmembrane helix</keyword>
<sequence>MAANGRRCSSIHSAFTLATILLLILAQLVAAQTPVAGQTPAVEKIDGLDDRITYSAEDWMNVPGPNQFNGSVMLTRAAGAIAFLAFTGIGISVFGTQGTPGGNVTSSKYAVDDITPSVYTVPQDLEQIQYQVQFYKSPVLEDGDHYIWVSNLNKDAWYWLDFFEVTSVAVVSPTSVFSSPSFLPTIRPTITSTSSSPITSSTGSLTVNETSVATPGLNISGGTSAESSRSRLSSGAIAGITVSVVIAAASALSAIWWWLRRKRLRNTGPDAHTIEPFTSSPSPPRGPLILGSATPYTVEHFNGIVNNDYPPEKAPLPTTSETAYVSGISAPPYHLRPDSLAGPPSEYNPGRRSIEPAESGFSP</sequence>
<keyword evidence="2" id="KW-0812">Transmembrane</keyword>
<dbReference type="EMBL" id="KN837110">
    <property type="protein sequence ID" value="KIJ45894.1"/>
    <property type="molecule type" value="Genomic_DNA"/>
</dbReference>
<dbReference type="HOGENOM" id="CLU_763271_0_0_1"/>
<evidence type="ECO:0000313" key="5">
    <source>
        <dbReference type="Proteomes" id="UP000054279"/>
    </source>
</evidence>
<dbReference type="AlphaFoldDB" id="A0A0C9VG00"/>
<organism evidence="4 5">
    <name type="scientific">Sphaerobolus stellatus (strain SS14)</name>
    <dbReference type="NCBI Taxonomy" id="990650"/>
    <lineage>
        <taxon>Eukaryota</taxon>
        <taxon>Fungi</taxon>
        <taxon>Dikarya</taxon>
        <taxon>Basidiomycota</taxon>
        <taxon>Agaricomycotina</taxon>
        <taxon>Agaricomycetes</taxon>
        <taxon>Phallomycetidae</taxon>
        <taxon>Geastrales</taxon>
        <taxon>Sphaerobolaceae</taxon>
        <taxon>Sphaerobolus</taxon>
    </lineage>
</organism>
<feature type="region of interest" description="Disordered" evidence="1">
    <location>
        <begin position="335"/>
        <end position="363"/>
    </location>
</feature>
<keyword evidence="5" id="KW-1185">Reference proteome</keyword>
<dbReference type="Gene3D" id="2.60.120.260">
    <property type="entry name" value="Galactose-binding domain-like"/>
    <property type="match status" value="1"/>
</dbReference>
<evidence type="ECO:0000256" key="2">
    <source>
        <dbReference type="SAM" id="Phobius"/>
    </source>
</evidence>
<accession>A0A0C9VG00</accession>
<evidence type="ECO:0000256" key="3">
    <source>
        <dbReference type="SAM" id="SignalP"/>
    </source>
</evidence>
<protein>
    <recommendedName>
        <fullName evidence="6">Mid2 domain-containing protein</fullName>
    </recommendedName>
</protein>
<keyword evidence="2" id="KW-0472">Membrane</keyword>
<evidence type="ECO:0008006" key="6">
    <source>
        <dbReference type="Google" id="ProtNLM"/>
    </source>
</evidence>
<feature type="chain" id="PRO_5002204752" description="Mid2 domain-containing protein" evidence="3">
    <location>
        <begin position="32"/>
        <end position="363"/>
    </location>
</feature>
<name>A0A0C9VG00_SPHS4</name>
<gene>
    <name evidence="4" type="ORF">M422DRAFT_46473</name>
</gene>
<reference evidence="4 5" key="1">
    <citation type="submission" date="2014-06" db="EMBL/GenBank/DDBJ databases">
        <title>Evolutionary Origins and Diversification of the Mycorrhizal Mutualists.</title>
        <authorList>
            <consortium name="DOE Joint Genome Institute"/>
            <consortium name="Mycorrhizal Genomics Consortium"/>
            <person name="Kohler A."/>
            <person name="Kuo A."/>
            <person name="Nagy L.G."/>
            <person name="Floudas D."/>
            <person name="Copeland A."/>
            <person name="Barry K.W."/>
            <person name="Cichocki N."/>
            <person name="Veneault-Fourrey C."/>
            <person name="LaButti K."/>
            <person name="Lindquist E.A."/>
            <person name="Lipzen A."/>
            <person name="Lundell T."/>
            <person name="Morin E."/>
            <person name="Murat C."/>
            <person name="Riley R."/>
            <person name="Ohm R."/>
            <person name="Sun H."/>
            <person name="Tunlid A."/>
            <person name="Henrissat B."/>
            <person name="Grigoriev I.V."/>
            <person name="Hibbett D.S."/>
            <person name="Martin F."/>
        </authorList>
    </citation>
    <scope>NUCLEOTIDE SEQUENCE [LARGE SCALE GENOMIC DNA]</scope>
    <source>
        <strain evidence="4 5">SS14</strain>
    </source>
</reference>
<evidence type="ECO:0000313" key="4">
    <source>
        <dbReference type="EMBL" id="KIJ45894.1"/>
    </source>
</evidence>
<proteinExistence type="predicted"/>
<feature type="signal peptide" evidence="3">
    <location>
        <begin position="1"/>
        <end position="31"/>
    </location>
</feature>
<dbReference type="OrthoDB" id="3265734at2759"/>
<evidence type="ECO:0000256" key="1">
    <source>
        <dbReference type="SAM" id="MobiDB-lite"/>
    </source>
</evidence>
<dbReference type="Proteomes" id="UP000054279">
    <property type="component" value="Unassembled WGS sequence"/>
</dbReference>